<dbReference type="GO" id="GO:0016787">
    <property type="term" value="F:hydrolase activity"/>
    <property type="evidence" value="ECO:0007669"/>
    <property type="project" value="InterPro"/>
</dbReference>
<organism evidence="3 4">
    <name type="scientific">Fulvivirga imtechensis AK7</name>
    <dbReference type="NCBI Taxonomy" id="1237149"/>
    <lineage>
        <taxon>Bacteria</taxon>
        <taxon>Pseudomonadati</taxon>
        <taxon>Bacteroidota</taxon>
        <taxon>Cytophagia</taxon>
        <taxon>Cytophagales</taxon>
        <taxon>Fulvivirgaceae</taxon>
        <taxon>Fulvivirga</taxon>
    </lineage>
</organism>
<sequence length="563" mass="63804">MDVKDSTSVFKTILIVVLIWCYGLPASAQSLEAKRTPTISRIGYWEYLPAEYSQEKELPVIIFLHGKGERGDGSEAGLQNVLTWGPLRQVKNDKFGKYKYGNKEYSFIILAPQLNKPSSFWSPELVDEFINYALHTYNIDKKRIYLTGLSMGGNGTWNYAYSNFNAENKLAAIAPIAAWGNEKKACIIKERNIPVWAFHGEDDMTVPFAQGRSMFFAVDSCPGGNKENYRFTSYPKVAHNSWQRAYFPSNKWHTPNIYEWFLSHSLENPPATGLPEIISEKKTEAESNTNHVTLKVLAELSTSISETSGLIVDDKGRIWSHNDSGHGPLLMRIDTTGAVPEFKKVIFASNFDWEDLAKDKKGNVYIGDIGNNENIRKQLIIYKVALGDSSRRIKAEAITFTYPDQLEFPPARDKMNYDAEAMIFYHDSLYIFTKNRTEPYNGLIKVYSVPSRPGSYEAQLVDSLRLGDGPMLDNWITGADISPDEKTVVLLSHRKLWLLSCFGGKRFSEGHVTELTLDTFTQKEGVAFTNDSTLYLTDERFKKVLGGYLYELNINAWLSKDCD</sequence>
<dbReference type="eggNOG" id="COG4099">
    <property type="taxonomic scope" value="Bacteria"/>
</dbReference>
<dbReference type="InterPro" id="IPR050955">
    <property type="entry name" value="Plant_Biomass_Hydrol_Est"/>
</dbReference>
<accession>L8JYV7</accession>
<proteinExistence type="predicted"/>
<dbReference type="EMBL" id="AMZN01000006">
    <property type="protein sequence ID" value="ELR73353.1"/>
    <property type="molecule type" value="Genomic_DNA"/>
</dbReference>
<dbReference type="Gene3D" id="3.40.50.1820">
    <property type="entry name" value="alpha/beta hydrolase"/>
    <property type="match status" value="1"/>
</dbReference>
<name>L8JYV7_9BACT</name>
<dbReference type="InterPro" id="IPR002925">
    <property type="entry name" value="Dienelactn_hydro"/>
</dbReference>
<dbReference type="SUPFAM" id="SSF101898">
    <property type="entry name" value="NHL repeat"/>
    <property type="match status" value="1"/>
</dbReference>
<keyword evidence="1" id="KW-0732">Signal</keyword>
<dbReference type="Pfam" id="PF01738">
    <property type="entry name" value="DLH"/>
    <property type="match status" value="1"/>
</dbReference>
<evidence type="ECO:0000256" key="1">
    <source>
        <dbReference type="ARBA" id="ARBA00022729"/>
    </source>
</evidence>
<dbReference type="eggNOG" id="COG3386">
    <property type="taxonomic scope" value="Bacteria"/>
</dbReference>
<gene>
    <name evidence="3" type="ORF">C900_04205</name>
</gene>
<dbReference type="InterPro" id="IPR029058">
    <property type="entry name" value="AB_hydrolase_fold"/>
</dbReference>
<dbReference type="STRING" id="1237149.C900_04205"/>
<comment type="caution">
    <text evidence="3">The sequence shown here is derived from an EMBL/GenBank/DDBJ whole genome shotgun (WGS) entry which is preliminary data.</text>
</comment>
<dbReference type="RefSeq" id="WP_009577934.1">
    <property type="nucleotide sequence ID" value="NZ_AMZN01000006.1"/>
</dbReference>
<evidence type="ECO:0000313" key="3">
    <source>
        <dbReference type="EMBL" id="ELR73353.1"/>
    </source>
</evidence>
<dbReference type="PANTHER" id="PTHR43037">
    <property type="entry name" value="UNNAMED PRODUCT-RELATED"/>
    <property type="match status" value="1"/>
</dbReference>
<dbReference type="AlphaFoldDB" id="L8JYV7"/>
<dbReference type="PANTHER" id="PTHR43037:SF1">
    <property type="entry name" value="BLL1128 PROTEIN"/>
    <property type="match status" value="1"/>
</dbReference>
<dbReference type="OrthoDB" id="9798438at2"/>
<evidence type="ECO:0000313" key="4">
    <source>
        <dbReference type="Proteomes" id="UP000011135"/>
    </source>
</evidence>
<protein>
    <recommendedName>
        <fullName evidence="2">Dienelactone hydrolase domain-containing protein</fullName>
    </recommendedName>
</protein>
<dbReference type="SUPFAM" id="SSF53474">
    <property type="entry name" value="alpha/beta-Hydrolases"/>
    <property type="match status" value="1"/>
</dbReference>
<dbReference type="Proteomes" id="UP000011135">
    <property type="component" value="Unassembled WGS sequence"/>
</dbReference>
<feature type="domain" description="Dienelactone hydrolase" evidence="2">
    <location>
        <begin position="128"/>
        <end position="239"/>
    </location>
</feature>
<reference evidence="3 4" key="1">
    <citation type="submission" date="2012-12" db="EMBL/GenBank/DDBJ databases">
        <title>Genome assembly of Fulvivirga imtechensis AK7.</title>
        <authorList>
            <person name="Nupur N."/>
            <person name="Khatri I."/>
            <person name="Kumar R."/>
            <person name="Subramanian S."/>
            <person name="Pinnaka A."/>
        </authorList>
    </citation>
    <scope>NUCLEOTIDE SEQUENCE [LARGE SCALE GENOMIC DNA]</scope>
    <source>
        <strain evidence="3 4">AK7</strain>
    </source>
</reference>
<keyword evidence="4" id="KW-1185">Reference proteome</keyword>
<evidence type="ECO:0000259" key="2">
    <source>
        <dbReference type="Pfam" id="PF01738"/>
    </source>
</evidence>